<evidence type="ECO:0000313" key="8">
    <source>
        <dbReference type="EMBL" id="TYK28858.1"/>
    </source>
</evidence>
<dbReference type="InterPro" id="IPR005630">
    <property type="entry name" value="Terpene_synthase_metal-bd"/>
</dbReference>
<dbReference type="FunFam" id="1.10.600.10:FF:000007">
    <property type="entry name" value="Isoprene synthase, chloroplastic"/>
    <property type="match status" value="1"/>
</dbReference>
<dbReference type="InterPro" id="IPR050148">
    <property type="entry name" value="Terpene_synthase-like"/>
</dbReference>
<dbReference type="PANTHER" id="PTHR31225">
    <property type="entry name" value="OS04G0344100 PROTEIN-RELATED"/>
    <property type="match status" value="1"/>
</dbReference>
<gene>
    <name evidence="8" type="ORF">E5676_scaffold303G00710</name>
    <name evidence="7" type="ORF">E6C27_scaffold243G00200</name>
</gene>
<evidence type="ECO:0000256" key="4">
    <source>
        <dbReference type="ARBA" id="ARBA00023239"/>
    </source>
</evidence>
<dbReference type="SUPFAM" id="SSF48239">
    <property type="entry name" value="Terpenoid cyclases/Protein prenyltransferases"/>
    <property type="match status" value="1"/>
</dbReference>
<dbReference type="InterPro" id="IPR008930">
    <property type="entry name" value="Terpenoid_cyclase/PrenylTrfase"/>
</dbReference>
<evidence type="ECO:0000313" key="7">
    <source>
        <dbReference type="EMBL" id="KAA0045533.1"/>
    </source>
</evidence>
<dbReference type="CDD" id="cd00684">
    <property type="entry name" value="Terpene_cyclase_plant_C1"/>
    <property type="match status" value="1"/>
</dbReference>
<dbReference type="InterPro" id="IPR008949">
    <property type="entry name" value="Isoprenoid_synthase_dom_sf"/>
</dbReference>
<sequence>MALLHLPLPSTFKFHSPLANGARRPSWNYRPSSIRIPSYFMISVGFECKKRIKGQYESENATVRRSANYHPSIWKDEFIQSLSSQFKGVTYGKRLNHLIGEVKAMLKKAPSEDSLEQLELIDTLQRLGISYYFESEIKHVLKTLYNKRDLDDNKKDLYVTSLEFRLFRQHGFEISQEVFSDFKDEIEISDNISFLGNINRILSLYEASFSSFENEDFLEKAKCFAINYLEKYMRRTRVDEVDMAMIKHALELPLHWRTSRMEARWFIDIYERKKDMNPILLEMAKLDFNILQSIYLEDLKSASSWWTSSRLGENLSFSRDRLMANFLWTIGTGFEPEFSYCRRMITKINSFITILDDIYDVYGTLDELELFTKAIERWDVNAIDEIPYYMKVYFLALHDSINEMAFQVFKDQEVDVIQYLHNMWIGLCKSYLQEAKWYHSNYKPTLEEYMDNAWVSISGPVILVHSYVFATSHIAKEELESLDKTNDIIRWSSTILRLADDLATSSDELKRGDVPKSIQCYMNDTGVSENDARNYIKHLINETWKKLNESEAENIALSQVIIQMSKNLARMAQCMYLNGDGYGELHEGDRCLKGISSKAYTSLNVSSP</sequence>
<keyword evidence="2" id="KW-0479">Metal-binding</keyword>
<dbReference type="EMBL" id="SSTD01002034">
    <property type="protein sequence ID" value="TYK28858.1"/>
    <property type="molecule type" value="Genomic_DNA"/>
</dbReference>
<keyword evidence="3" id="KW-0460">Magnesium</keyword>
<dbReference type="Gene3D" id="1.50.10.130">
    <property type="entry name" value="Terpene synthase, N-terminal domain"/>
    <property type="match status" value="1"/>
</dbReference>
<evidence type="ECO:0000256" key="3">
    <source>
        <dbReference type="ARBA" id="ARBA00022842"/>
    </source>
</evidence>
<dbReference type="Pfam" id="PF03936">
    <property type="entry name" value="Terpene_synth_C"/>
    <property type="match status" value="1"/>
</dbReference>
<dbReference type="FunFam" id="1.50.10.130:FF:000001">
    <property type="entry name" value="Isoprene synthase, chloroplastic"/>
    <property type="match status" value="1"/>
</dbReference>
<dbReference type="InterPro" id="IPR034741">
    <property type="entry name" value="Terpene_cyclase-like_1_C"/>
</dbReference>
<dbReference type="PANTHER" id="PTHR31225:SF9">
    <property type="entry name" value="TERPENE SYNTHASE 10"/>
    <property type="match status" value="1"/>
</dbReference>
<dbReference type="SUPFAM" id="SSF48576">
    <property type="entry name" value="Terpenoid synthases"/>
    <property type="match status" value="1"/>
</dbReference>
<feature type="domain" description="Terpene synthase metal-binding" evidence="6">
    <location>
        <begin position="310"/>
        <end position="546"/>
    </location>
</feature>
<reference evidence="9 10" key="1">
    <citation type="submission" date="2019-08" db="EMBL/GenBank/DDBJ databases">
        <title>Draft genome sequences of two oriental melons (Cucumis melo L. var makuwa).</title>
        <authorList>
            <person name="Kwon S.-Y."/>
        </authorList>
    </citation>
    <scope>NUCLEOTIDE SEQUENCE [LARGE SCALE GENOMIC DNA]</scope>
    <source>
        <strain evidence="10">cv. Chang Bougi</strain>
        <strain evidence="9">cv. SW 3</strain>
        <tissue evidence="8">Leaf</tissue>
    </source>
</reference>
<evidence type="ECO:0000313" key="10">
    <source>
        <dbReference type="Proteomes" id="UP000321947"/>
    </source>
</evidence>
<dbReference type="Proteomes" id="UP000321393">
    <property type="component" value="Unassembled WGS sequence"/>
</dbReference>
<protein>
    <submittedName>
        <fullName evidence="8">Terpene synthase 10-like isoform X1</fullName>
    </submittedName>
</protein>
<evidence type="ECO:0000256" key="1">
    <source>
        <dbReference type="ARBA" id="ARBA00001946"/>
    </source>
</evidence>
<dbReference type="AlphaFoldDB" id="A0A5D3DZG9"/>
<dbReference type="STRING" id="1194695.A0A5D3DZG9"/>
<dbReference type="GO" id="GO:0010333">
    <property type="term" value="F:terpene synthase activity"/>
    <property type="evidence" value="ECO:0007669"/>
    <property type="project" value="InterPro"/>
</dbReference>
<feature type="domain" description="Terpene synthase N-terminal" evidence="5">
    <location>
        <begin position="73"/>
        <end position="250"/>
    </location>
</feature>
<dbReference type="EMBL" id="SSTE01014401">
    <property type="protein sequence ID" value="KAA0045533.1"/>
    <property type="molecule type" value="Genomic_DNA"/>
</dbReference>
<dbReference type="InterPro" id="IPR001906">
    <property type="entry name" value="Terpene_synth_N"/>
</dbReference>
<evidence type="ECO:0000259" key="6">
    <source>
        <dbReference type="Pfam" id="PF03936"/>
    </source>
</evidence>
<accession>A0A5D3DZG9</accession>
<dbReference type="OrthoDB" id="1936865at2759"/>
<dbReference type="Gene3D" id="1.10.600.10">
    <property type="entry name" value="Farnesyl Diphosphate Synthase"/>
    <property type="match status" value="1"/>
</dbReference>
<evidence type="ECO:0000256" key="2">
    <source>
        <dbReference type="ARBA" id="ARBA00022723"/>
    </source>
</evidence>
<dbReference type="InterPro" id="IPR044814">
    <property type="entry name" value="Terpene_cyclase_plant_C1"/>
</dbReference>
<evidence type="ECO:0000259" key="5">
    <source>
        <dbReference type="Pfam" id="PF01397"/>
    </source>
</evidence>
<dbReference type="SFLD" id="SFLDS00005">
    <property type="entry name" value="Isoprenoid_Synthase_Type_I"/>
    <property type="match status" value="1"/>
</dbReference>
<name>A0A5D3DZG9_CUCMM</name>
<organism evidence="8 10">
    <name type="scientific">Cucumis melo var. makuwa</name>
    <name type="common">Oriental melon</name>
    <dbReference type="NCBI Taxonomy" id="1194695"/>
    <lineage>
        <taxon>Eukaryota</taxon>
        <taxon>Viridiplantae</taxon>
        <taxon>Streptophyta</taxon>
        <taxon>Embryophyta</taxon>
        <taxon>Tracheophyta</taxon>
        <taxon>Spermatophyta</taxon>
        <taxon>Magnoliopsida</taxon>
        <taxon>eudicotyledons</taxon>
        <taxon>Gunneridae</taxon>
        <taxon>Pentapetalae</taxon>
        <taxon>rosids</taxon>
        <taxon>fabids</taxon>
        <taxon>Cucurbitales</taxon>
        <taxon>Cucurbitaceae</taxon>
        <taxon>Benincaseae</taxon>
        <taxon>Cucumis</taxon>
    </lineage>
</organism>
<dbReference type="GO" id="GO:0016102">
    <property type="term" value="P:diterpenoid biosynthetic process"/>
    <property type="evidence" value="ECO:0007669"/>
    <property type="project" value="InterPro"/>
</dbReference>
<dbReference type="SFLD" id="SFLDG01019">
    <property type="entry name" value="Terpene_Cyclase_Like_1_C_Termi"/>
    <property type="match status" value="1"/>
</dbReference>
<comment type="cofactor">
    <cofactor evidence="1">
        <name>Mg(2+)</name>
        <dbReference type="ChEBI" id="CHEBI:18420"/>
    </cofactor>
</comment>
<dbReference type="GO" id="GO:0000287">
    <property type="term" value="F:magnesium ion binding"/>
    <property type="evidence" value="ECO:0007669"/>
    <property type="project" value="InterPro"/>
</dbReference>
<proteinExistence type="predicted"/>
<evidence type="ECO:0000313" key="9">
    <source>
        <dbReference type="Proteomes" id="UP000321393"/>
    </source>
</evidence>
<dbReference type="InterPro" id="IPR036965">
    <property type="entry name" value="Terpene_synth_N_sf"/>
</dbReference>
<comment type="caution">
    <text evidence="8">The sequence shown here is derived from an EMBL/GenBank/DDBJ whole genome shotgun (WGS) entry which is preliminary data.</text>
</comment>
<keyword evidence="4" id="KW-0456">Lyase</keyword>
<dbReference type="Pfam" id="PF01397">
    <property type="entry name" value="Terpene_synth"/>
    <property type="match status" value="1"/>
</dbReference>
<dbReference type="Proteomes" id="UP000321947">
    <property type="component" value="Unassembled WGS sequence"/>
</dbReference>